<organism evidence="1 2">
    <name type="scientific">Marmota marmota marmota</name>
    <name type="common">Alpine marmot</name>
    <dbReference type="NCBI Taxonomy" id="9994"/>
    <lineage>
        <taxon>Eukaryota</taxon>
        <taxon>Metazoa</taxon>
        <taxon>Chordata</taxon>
        <taxon>Craniata</taxon>
        <taxon>Vertebrata</taxon>
        <taxon>Euteleostomi</taxon>
        <taxon>Mammalia</taxon>
        <taxon>Eutheria</taxon>
        <taxon>Euarchontoglires</taxon>
        <taxon>Glires</taxon>
        <taxon>Rodentia</taxon>
        <taxon>Sciuromorpha</taxon>
        <taxon>Sciuridae</taxon>
        <taxon>Xerinae</taxon>
        <taxon>Marmotini</taxon>
        <taxon>Marmota</taxon>
    </lineage>
</organism>
<keyword evidence="2" id="KW-1185">Reference proteome</keyword>
<dbReference type="Ensembl" id="ENSMMMT00000030789.1">
    <property type="protein sequence ID" value="ENSMMMP00000027220.1"/>
    <property type="gene ID" value="ENSMMMG00000023779.1"/>
</dbReference>
<dbReference type="PANTHER" id="PTHR31466:SF1">
    <property type="entry name" value="RIKEN CDNA 4930433I11 GENE"/>
    <property type="match status" value="1"/>
</dbReference>
<evidence type="ECO:0000313" key="1">
    <source>
        <dbReference type="Ensembl" id="ENSMMMP00000027220.1"/>
    </source>
</evidence>
<reference evidence="1" key="1">
    <citation type="submission" date="2025-08" db="UniProtKB">
        <authorList>
            <consortium name="Ensembl"/>
        </authorList>
    </citation>
    <scope>IDENTIFICATION</scope>
</reference>
<dbReference type="PANTHER" id="PTHR31466">
    <property type="entry name" value="GENE 5591-RELATED"/>
    <property type="match status" value="1"/>
</dbReference>
<protein>
    <submittedName>
        <fullName evidence="1">Uncharacterized protein</fullName>
    </submittedName>
</protein>
<dbReference type="Proteomes" id="UP000694407">
    <property type="component" value="Unplaced"/>
</dbReference>
<evidence type="ECO:0000313" key="2">
    <source>
        <dbReference type="Proteomes" id="UP000694407"/>
    </source>
</evidence>
<sequence length="319" mass="34800">MILFLEYKNLPVSSIFSTLCLSTENFQNSSLHGTADSLQLSLPVVTNAASGTGSVCNFSRASAPAATSAWLLPSTCGTSFQPLMGSSYLYQHASTAMVPQMSYHQSLHLVLLGSGSILLTIVLDSFAGMETSLGMEASLGLQPPSQTFCLPQPPEFPNSCSSRNIQILERNPPTALGDISTITPVQSSTDFLALPPNQSQEQTEIKNLCEIKTMLSEPLDAYQIAMENQDPPLLPLDIPEIHQLLASIGPLDQEEKPHSENIHLERKSLSLEDQGTLENGIEFSSGFADLTALVGDFHLPELFIFYTYIDTNFYKYVDM</sequence>
<proteinExistence type="predicted"/>
<dbReference type="InterPro" id="IPR040292">
    <property type="entry name" value="C2orf78-like"/>
</dbReference>
<reference evidence="1" key="2">
    <citation type="submission" date="2025-09" db="UniProtKB">
        <authorList>
            <consortium name="Ensembl"/>
        </authorList>
    </citation>
    <scope>IDENTIFICATION</scope>
</reference>
<name>A0A8C6EZS2_MARMA</name>
<accession>A0A8C6EZS2</accession>
<dbReference type="AlphaFoldDB" id="A0A8C6EZS2"/>
<gene>
    <name evidence="1" type="primary">LOC107137076</name>
</gene>
<dbReference type="GeneTree" id="ENSGT00390000014208"/>